<protein>
    <submittedName>
        <fullName evidence="2">Uncharacterized protein</fullName>
    </submittedName>
</protein>
<evidence type="ECO:0000256" key="1">
    <source>
        <dbReference type="SAM" id="MobiDB-lite"/>
    </source>
</evidence>
<organism evidence="2">
    <name type="scientific">Ensete ventricosum</name>
    <name type="common">Abyssinian banana</name>
    <name type="synonym">Musa ensete</name>
    <dbReference type="NCBI Taxonomy" id="4639"/>
    <lineage>
        <taxon>Eukaryota</taxon>
        <taxon>Viridiplantae</taxon>
        <taxon>Streptophyta</taxon>
        <taxon>Embryophyta</taxon>
        <taxon>Tracheophyta</taxon>
        <taxon>Spermatophyta</taxon>
        <taxon>Magnoliopsida</taxon>
        <taxon>Liliopsida</taxon>
        <taxon>Zingiberales</taxon>
        <taxon>Musaceae</taxon>
        <taxon>Ensete</taxon>
    </lineage>
</organism>
<accession>A0A444EY78</accession>
<gene>
    <name evidence="2" type="ORF">BHM03_00047636</name>
</gene>
<feature type="region of interest" description="Disordered" evidence="1">
    <location>
        <begin position="16"/>
        <end position="37"/>
    </location>
</feature>
<proteinExistence type="predicted"/>
<dbReference type="AlphaFoldDB" id="A0A444EY78"/>
<reference evidence="2" key="1">
    <citation type="journal article" date="2018" name="Data Brief">
        <title>Genome sequence data from 17 accessions of Ensete ventricosum, a staple food crop for millions in Ethiopia.</title>
        <authorList>
            <person name="Yemataw Z."/>
            <person name="Muzemil S."/>
            <person name="Ambachew D."/>
            <person name="Tripathi L."/>
            <person name="Tesfaye K."/>
            <person name="Chala A."/>
            <person name="Farbos A."/>
            <person name="O'Neill P."/>
            <person name="Moore K."/>
            <person name="Grant M."/>
            <person name="Studholme D.J."/>
        </authorList>
    </citation>
    <scope>NUCLEOTIDE SEQUENCE [LARGE SCALE GENOMIC DNA]</scope>
    <source>
        <tissue evidence="2">Leaf</tissue>
    </source>
</reference>
<name>A0A444EY78_ENSVE</name>
<dbReference type="Proteomes" id="UP000290560">
    <property type="component" value="Unassembled WGS sequence"/>
</dbReference>
<sequence>MTQPIRLGRNQLMWQDHVGDGSRGRRNHQWATDRDRESSTGLQVLSFLLLFLLSPTTDAARNRSPMVEIDDRSCDEEIAYE</sequence>
<dbReference type="EMBL" id="KV876497">
    <property type="protein sequence ID" value="RZR75011.1"/>
    <property type="molecule type" value="Genomic_DNA"/>
</dbReference>
<evidence type="ECO:0000313" key="2">
    <source>
        <dbReference type="EMBL" id="RZR75011.1"/>
    </source>
</evidence>